<feature type="domain" description="AB hydrolase-1" evidence="2">
    <location>
        <begin position="81"/>
        <end position="331"/>
    </location>
</feature>
<dbReference type="InterPro" id="IPR000639">
    <property type="entry name" value="Epox_hydrolase-like"/>
</dbReference>
<dbReference type="Pfam" id="PF00561">
    <property type="entry name" value="Abhydrolase_1"/>
    <property type="match status" value="1"/>
</dbReference>
<protein>
    <submittedName>
        <fullName evidence="3">Alpha/beta hydrolase</fullName>
    </submittedName>
</protein>
<organism evidence="3 4">
    <name type="scientific">Kushneria phosphatilytica</name>
    <dbReference type="NCBI Taxonomy" id="657387"/>
    <lineage>
        <taxon>Bacteria</taxon>
        <taxon>Pseudomonadati</taxon>
        <taxon>Pseudomonadota</taxon>
        <taxon>Gammaproteobacteria</taxon>
        <taxon>Oceanospirillales</taxon>
        <taxon>Halomonadaceae</taxon>
        <taxon>Kushneria</taxon>
    </lineage>
</organism>
<dbReference type="PANTHER" id="PTHR43798:SF33">
    <property type="entry name" value="HYDROLASE, PUTATIVE (AFU_ORTHOLOGUE AFUA_2G14860)-RELATED"/>
    <property type="match status" value="1"/>
</dbReference>
<dbReference type="InterPro" id="IPR029058">
    <property type="entry name" value="AB_hydrolase_fold"/>
</dbReference>
<dbReference type="InterPro" id="IPR050266">
    <property type="entry name" value="AB_hydrolase_sf"/>
</dbReference>
<evidence type="ECO:0000256" key="1">
    <source>
        <dbReference type="SAM" id="SignalP"/>
    </source>
</evidence>
<sequence>MQVSSWYRAVLVCMLCLPLQTLAADGDSAASDAEPVYGPRLEGFSYPHNVQFYRFKSQRQQLEMAYMDVAPQGEANGRTAVLLHGKNFCGATWEGTIEALTQRGYRVIAPDQIGFCKSSKPEHYQYSLHQLARNTHALLNQLDIERATIMGHSMGGMLATRYALMYPDTTEQLVLVDPIGLEDWKAKGVPYHTVDQWFESTRRTSAKGIRNYQKSTYYADEWQPRYDKWVQMQAGMYRGEGKFINAWSQAKTYEMIYTQPIVHEFNQLQVPTLLMIGDQDNTAIGKAFSPPEVQQQLGHYDQLGPEIASRIPHALLIQFPELGHSPQIQAPEEFHQALFRGLEELQEIDGQ</sequence>
<dbReference type="PRINTS" id="PR00111">
    <property type="entry name" value="ABHYDROLASE"/>
</dbReference>
<keyword evidence="1" id="KW-0732">Signal</keyword>
<dbReference type="AlphaFoldDB" id="A0A5C0ZYD0"/>
<name>A0A5C0ZYD0_9GAMM</name>
<dbReference type="EMBL" id="CP043420">
    <property type="protein sequence ID" value="QEL10697.1"/>
    <property type="molecule type" value="Genomic_DNA"/>
</dbReference>
<dbReference type="Gene3D" id="3.40.50.1820">
    <property type="entry name" value="alpha/beta hydrolase"/>
    <property type="match status" value="1"/>
</dbReference>
<evidence type="ECO:0000313" key="3">
    <source>
        <dbReference type="EMBL" id="QEL10697.1"/>
    </source>
</evidence>
<proteinExistence type="predicted"/>
<dbReference type="InterPro" id="IPR000073">
    <property type="entry name" value="AB_hydrolase_1"/>
</dbReference>
<dbReference type="SUPFAM" id="SSF53474">
    <property type="entry name" value="alpha/beta-Hydrolases"/>
    <property type="match status" value="1"/>
</dbReference>
<reference evidence="3 4" key="1">
    <citation type="submission" date="2019-08" db="EMBL/GenBank/DDBJ databases">
        <title>Complete genome sequence of Kushneria sp. YCWA18, a halophilic phosphate-solubilizing bacterium isolated from Daqiao saltern in China.</title>
        <authorList>
            <person name="Du G.-X."/>
            <person name="Qu L.-Y."/>
        </authorList>
    </citation>
    <scope>NUCLEOTIDE SEQUENCE [LARGE SCALE GENOMIC DNA]</scope>
    <source>
        <strain evidence="3 4">YCWA18</strain>
    </source>
</reference>
<dbReference type="OrthoDB" id="9773293at2"/>
<dbReference type="GO" id="GO:0046464">
    <property type="term" value="P:acylglycerol catabolic process"/>
    <property type="evidence" value="ECO:0007669"/>
    <property type="project" value="TreeGrafter"/>
</dbReference>
<dbReference type="PANTHER" id="PTHR43798">
    <property type="entry name" value="MONOACYLGLYCEROL LIPASE"/>
    <property type="match status" value="1"/>
</dbReference>
<evidence type="ECO:0000313" key="4">
    <source>
        <dbReference type="Proteomes" id="UP000322553"/>
    </source>
</evidence>
<dbReference type="PRINTS" id="PR00412">
    <property type="entry name" value="EPOXHYDRLASE"/>
</dbReference>
<accession>A0A5C0ZYD0</accession>
<feature type="chain" id="PRO_5022940155" evidence="1">
    <location>
        <begin position="24"/>
        <end position="351"/>
    </location>
</feature>
<keyword evidence="3" id="KW-0378">Hydrolase</keyword>
<dbReference type="KEGG" id="kuy:FY550_05860"/>
<dbReference type="Proteomes" id="UP000322553">
    <property type="component" value="Chromosome"/>
</dbReference>
<dbReference type="GO" id="GO:0047372">
    <property type="term" value="F:monoacylglycerol lipase activity"/>
    <property type="evidence" value="ECO:0007669"/>
    <property type="project" value="TreeGrafter"/>
</dbReference>
<keyword evidence="4" id="KW-1185">Reference proteome</keyword>
<evidence type="ECO:0000259" key="2">
    <source>
        <dbReference type="Pfam" id="PF00561"/>
    </source>
</evidence>
<feature type="signal peptide" evidence="1">
    <location>
        <begin position="1"/>
        <end position="23"/>
    </location>
</feature>
<dbReference type="RefSeq" id="WP_084387942.1">
    <property type="nucleotide sequence ID" value="NZ_CP043420.1"/>
</dbReference>
<dbReference type="GO" id="GO:0016020">
    <property type="term" value="C:membrane"/>
    <property type="evidence" value="ECO:0007669"/>
    <property type="project" value="TreeGrafter"/>
</dbReference>
<gene>
    <name evidence="3" type="ORF">FY550_05860</name>
</gene>